<dbReference type="GeneID" id="5720508"/>
<dbReference type="OrthoDB" id="10685590at2759"/>
<reference evidence="2 3" key="1">
    <citation type="journal article" date="2007" name="Science">
        <title>The Chlamydomonas genome reveals the evolution of key animal and plant functions.</title>
        <authorList>
            <person name="Merchant S.S."/>
            <person name="Prochnik S.E."/>
            <person name="Vallon O."/>
            <person name="Harris E.H."/>
            <person name="Karpowicz S.J."/>
            <person name="Witman G.B."/>
            <person name="Terry A."/>
            <person name="Salamov A."/>
            <person name="Fritz-Laylin L.K."/>
            <person name="Marechal-Drouard L."/>
            <person name="Marshall W.F."/>
            <person name="Qu L.H."/>
            <person name="Nelson D.R."/>
            <person name="Sanderfoot A.A."/>
            <person name="Spalding M.H."/>
            <person name="Kapitonov V.V."/>
            <person name="Ren Q."/>
            <person name="Ferris P."/>
            <person name="Lindquist E."/>
            <person name="Shapiro H."/>
            <person name="Lucas S.M."/>
            <person name="Grimwood J."/>
            <person name="Schmutz J."/>
            <person name="Cardol P."/>
            <person name="Cerutti H."/>
            <person name="Chanfreau G."/>
            <person name="Chen C.L."/>
            <person name="Cognat V."/>
            <person name="Croft M.T."/>
            <person name="Dent R."/>
            <person name="Dutcher S."/>
            <person name="Fernandez E."/>
            <person name="Fukuzawa H."/>
            <person name="Gonzalez-Ballester D."/>
            <person name="Gonzalez-Halphen D."/>
            <person name="Hallmann A."/>
            <person name="Hanikenne M."/>
            <person name="Hippler M."/>
            <person name="Inwood W."/>
            <person name="Jabbari K."/>
            <person name="Kalanon M."/>
            <person name="Kuras R."/>
            <person name="Lefebvre P.A."/>
            <person name="Lemaire S.D."/>
            <person name="Lobanov A.V."/>
            <person name="Lohr M."/>
            <person name="Manuell A."/>
            <person name="Meier I."/>
            <person name="Mets L."/>
            <person name="Mittag M."/>
            <person name="Mittelmeier T."/>
            <person name="Moroney J.V."/>
            <person name="Moseley J."/>
            <person name="Napoli C."/>
            <person name="Nedelcu A.M."/>
            <person name="Niyogi K."/>
            <person name="Novoselov S.V."/>
            <person name="Paulsen I.T."/>
            <person name="Pazour G."/>
            <person name="Purton S."/>
            <person name="Ral J.P."/>
            <person name="Riano-Pachon D.M."/>
            <person name="Riekhof W."/>
            <person name="Rymarquis L."/>
            <person name="Schroda M."/>
            <person name="Stern D."/>
            <person name="Umen J."/>
            <person name="Willows R."/>
            <person name="Wilson N."/>
            <person name="Zimmer S.L."/>
            <person name="Allmer J."/>
            <person name="Balk J."/>
            <person name="Bisova K."/>
            <person name="Chen C.J."/>
            <person name="Elias M."/>
            <person name="Gendler K."/>
            <person name="Hauser C."/>
            <person name="Lamb M.R."/>
            <person name="Ledford H."/>
            <person name="Long J.C."/>
            <person name="Minagawa J."/>
            <person name="Page M.D."/>
            <person name="Pan J."/>
            <person name="Pootakham W."/>
            <person name="Roje S."/>
            <person name="Rose A."/>
            <person name="Stahlberg E."/>
            <person name="Terauchi A.M."/>
            <person name="Yang P."/>
            <person name="Ball S."/>
            <person name="Bowler C."/>
            <person name="Dieckmann C.L."/>
            <person name="Gladyshev V.N."/>
            <person name="Green P."/>
            <person name="Jorgensen R."/>
            <person name="Mayfield S."/>
            <person name="Mueller-Roeber B."/>
            <person name="Rajamani S."/>
            <person name="Sayre R.T."/>
            <person name="Brokstein P."/>
            <person name="Dubchak I."/>
            <person name="Goodstein D."/>
            <person name="Hornick L."/>
            <person name="Huang Y.W."/>
            <person name="Jhaveri J."/>
            <person name="Luo Y."/>
            <person name="Martinez D."/>
            <person name="Ngau W.C."/>
            <person name="Otillar B."/>
            <person name="Poliakov A."/>
            <person name="Porter A."/>
            <person name="Szajkowski L."/>
            <person name="Werner G."/>
            <person name="Zhou K."/>
            <person name="Grigoriev I.V."/>
            <person name="Rokhsar D.S."/>
            <person name="Grossman A.R."/>
        </authorList>
    </citation>
    <scope>NUCLEOTIDE SEQUENCE [LARGE SCALE GENOMIC DNA]</scope>
    <source>
        <strain evidence="3">CC-503</strain>
    </source>
</reference>
<keyword evidence="3" id="KW-1185">Reference proteome</keyword>
<feature type="region of interest" description="Disordered" evidence="1">
    <location>
        <begin position="309"/>
        <end position="383"/>
    </location>
</feature>
<evidence type="ECO:0000313" key="3">
    <source>
        <dbReference type="Proteomes" id="UP000006906"/>
    </source>
</evidence>
<feature type="region of interest" description="Disordered" evidence="1">
    <location>
        <begin position="89"/>
        <end position="160"/>
    </location>
</feature>
<evidence type="ECO:0000313" key="2">
    <source>
        <dbReference type="EMBL" id="PNW87432.1"/>
    </source>
</evidence>
<dbReference type="AlphaFoldDB" id="A0A2K3E3S9"/>
<dbReference type="KEGG" id="cre:CHLRE_02g145628v5"/>
<dbReference type="Proteomes" id="UP000006906">
    <property type="component" value="Chromosome 2"/>
</dbReference>
<gene>
    <name evidence="2" type="ORF">CHLRE_02g145628v5</name>
</gene>
<dbReference type="InParanoid" id="A0A2K3E3S9"/>
<evidence type="ECO:0000256" key="1">
    <source>
        <dbReference type="SAM" id="MobiDB-lite"/>
    </source>
</evidence>
<name>A0A2K3E3S9_CHLRE</name>
<dbReference type="RefSeq" id="XP_042927725.1">
    <property type="nucleotide sequence ID" value="XM_043060305.1"/>
</dbReference>
<dbReference type="ExpressionAtlas" id="A0A2K3E3S9">
    <property type="expression patterns" value="differential"/>
</dbReference>
<protein>
    <submittedName>
        <fullName evidence="2">Uncharacterized protein</fullName>
    </submittedName>
</protein>
<feature type="compositionally biased region" description="Basic and acidic residues" evidence="1">
    <location>
        <begin position="137"/>
        <end position="146"/>
    </location>
</feature>
<feature type="compositionally biased region" description="Low complexity" evidence="1">
    <location>
        <begin position="327"/>
        <end position="341"/>
    </location>
</feature>
<feature type="region of interest" description="Disordered" evidence="1">
    <location>
        <begin position="816"/>
        <end position="882"/>
    </location>
</feature>
<feature type="compositionally biased region" description="Low complexity" evidence="1">
    <location>
        <begin position="709"/>
        <end position="727"/>
    </location>
</feature>
<dbReference type="EMBL" id="CM008963">
    <property type="protein sequence ID" value="PNW87432.1"/>
    <property type="molecule type" value="Genomic_DNA"/>
</dbReference>
<organism evidence="2 3">
    <name type="scientific">Chlamydomonas reinhardtii</name>
    <name type="common">Chlamydomonas smithii</name>
    <dbReference type="NCBI Taxonomy" id="3055"/>
    <lineage>
        <taxon>Eukaryota</taxon>
        <taxon>Viridiplantae</taxon>
        <taxon>Chlorophyta</taxon>
        <taxon>core chlorophytes</taxon>
        <taxon>Chlorophyceae</taxon>
        <taxon>CS clade</taxon>
        <taxon>Chlamydomonadales</taxon>
        <taxon>Chlamydomonadaceae</taxon>
        <taxon>Chlamydomonas</taxon>
    </lineage>
</organism>
<sequence>MGNCASSRGHSGILDVNVSTQPDCVDALPGDATLDTDKSVGKSLYTTGKAQRAYSLKLDNKLKLAEALVAGGLDRSVRGGALGERSIKAERSVRGGGDRSVRGGSLAYGGGGGGGAAVTGERSSRGSGALYASSAQDRSHRPDRSFHRGSAYANTPNQQQPKAAVSLAAAAAAGHGLAPALMTVNTYAEPLRPMPFDSSSTCEDAYAGGVVTDSVSRPGAAVELHRLHHCNSRDVGGSASLMVGPGSSTARISGGGANASGGTHLANGNVSQGLGRTGSGGVSYGRCGSRDLAEVDALLALSKQLSAKLPACSPSRHPSRQPPQPQQQPHQQQSRSASSARVLQVIAAEPDADGGGGGGADTARLEARGGVNDMDGGGFSPQAYRRQNLSMPALDAGTAGGCLVNDVEDVEDVEEHELAVEAVVAEPGIASRRGAAQAAPPRSHSTGTLVAQQQAHQAAGTWGGSLLSPAIPHPAATPVIACSQAGSPTPAAGSPFNGAASIAAAAMGSYASGPLASSVARMQVGVSRSSSVGVQVTTGSAAAPPAAAVTANGGRRFLGKARPQVDLAAQPKRPALKGSPLSGAAHSLFRPPSCAPDISMTEVQALPATAPTPQQPQQPPSARLGGMRVGLLQASSGDKAALAAAAAAAGGVRAGEALSLPTRLSDLKLQTSPGNLGDYDGSHELLGTIQQPAAAAALSTSLDGGAIQSSSTTGAGASTAAAAPAPAEGRQLQPPALATRLRVQTQQGRAAAGQPACDELLPGSPSARAAACAQQQEPPQQLPQHVISLGQVTASMLASPSSSALTGSCWREALSSPRASPRASGRVHPAPPPAALAADSSSPISSRRQQAGSFQRASSTYPCSSPTDAAPPPATRHQQQSLYDSTGAGATLTAHALGAFSPVQGAVGAQVGVGGSRIGSPHAAPGAGGGGGTGQKLVAELRAISGQLPSSVEAAEKGPSAAGGFLDDLPGGVPDDEE</sequence>
<feature type="compositionally biased region" description="Basic and acidic residues" evidence="1">
    <location>
        <begin position="89"/>
        <end position="101"/>
    </location>
</feature>
<feature type="region of interest" description="Disordered" evidence="1">
    <location>
        <begin position="949"/>
        <end position="978"/>
    </location>
</feature>
<accession>A0A2K3E3S9</accession>
<feature type="compositionally biased region" description="Gly residues" evidence="1">
    <location>
        <begin position="106"/>
        <end position="117"/>
    </location>
</feature>
<feature type="region of interest" description="Disordered" evidence="1">
    <location>
        <begin position="705"/>
        <end position="762"/>
    </location>
</feature>
<feature type="compositionally biased region" description="Polar residues" evidence="1">
    <location>
        <begin position="847"/>
        <end position="867"/>
    </location>
</feature>
<proteinExistence type="predicted"/>
<feature type="compositionally biased region" description="Low complexity" evidence="1">
    <location>
        <begin position="835"/>
        <end position="846"/>
    </location>
</feature>
<dbReference type="Gramene" id="PNW87432">
    <property type="protein sequence ID" value="PNW87432"/>
    <property type="gene ID" value="CHLRE_02g145628v5"/>
</dbReference>